<evidence type="ECO:0000256" key="10">
    <source>
        <dbReference type="SAM" id="Phobius"/>
    </source>
</evidence>
<dbReference type="InterPro" id="IPR000719">
    <property type="entry name" value="Prot_kinase_dom"/>
</dbReference>
<evidence type="ECO:0000256" key="3">
    <source>
        <dbReference type="ARBA" id="ARBA00022679"/>
    </source>
</evidence>
<comment type="catalytic activity">
    <reaction evidence="7">
        <text>L-threonyl-[protein] + ATP = O-phospho-L-threonyl-[protein] + ADP + H(+)</text>
        <dbReference type="Rhea" id="RHEA:46608"/>
        <dbReference type="Rhea" id="RHEA-COMP:11060"/>
        <dbReference type="Rhea" id="RHEA-COMP:11605"/>
        <dbReference type="ChEBI" id="CHEBI:15378"/>
        <dbReference type="ChEBI" id="CHEBI:30013"/>
        <dbReference type="ChEBI" id="CHEBI:30616"/>
        <dbReference type="ChEBI" id="CHEBI:61977"/>
        <dbReference type="ChEBI" id="CHEBI:456216"/>
        <dbReference type="EC" id="2.7.11.1"/>
    </reaction>
</comment>
<feature type="domain" description="Protein kinase" evidence="11">
    <location>
        <begin position="180"/>
        <end position="377"/>
    </location>
</feature>
<comment type="caution">
    <text evidence="12">The sequence shown here is derived from an EMBL/GenBank/DDBJ whole genome shotgun (WGS) entry which is preliminary data.</text>
</comment>
<keyword evidence="4" id="KW-0547">Nucleotide-binding</keyword>
<proteinExistence type="predicted"/>
<keyword evidence="13" id="KW-1185">Reference proteome</keyword>
<keyword evidence="2" id="KW-0723">Serine/threonine-protein kinase</keyword>
<dbReference type="InterPro" id="IPR011009">
    <property type="entry name" value="Kinase-like_dom_sf"/>
</dbReference>
<feature type="compositionally biased region" description="Low complexity" evidence="9">
    <location>
        <begin position="318"/>
        <end position="328"/>
    </location>
</feature>
<accession>A0ABN9SZP8</accession>
<evidence type="ECO:0000256" key="5">
    <source>
        <dbReference type="ARBA" id="ARBA00022777"/>
    </source>
</evidence>
<dbReference type="PROSITE" id="PS50011">
    <property type="entry name" value="PROTEIN_KINASE_DOM"/>
    <property type="match status" value="1"/>
</dbReference>
<sequence>MQLPASFAASWESTLIDVGDQRRAQMIAENGTEAVRIAFGLAADAPKAKVKCRGDVGLQFVPRVLLLMSVLSMLAVRSAVLVSCPGLLAFLLHGSLRPRFRTLFNAALTMFTLAVTAGARAAERSAVRHFAALCRDAFAVDGHGAAVGRTVKKWWSALDAPAGTRGCGELRRRFPDHWELTGDAPLGQGSVGDVELARPVGGGAPCAVKVISKIHCARDAAIHEAEIMRPLRHPAVCRLVDTCEDSRNVYLVLEHIDGHELFEEIESISGSANEVRAAQIMRQATAVLRAQREGASMAGSAHGTRLAAASGLRSGAAASRVAGRGRSVNARRRYGSGSSSPSARRRKSGRQGPAFLGACGGPGALDPGWMAAAASGG</sequence>
<protein>
    <recommendedName>
        <fullName evidence="1">non-specific serine/threonine protein kinase</fullName>
        <ecNumber evidence="1">2.7.11.1</ecNumber>
    </recommendedName>
</protein>
<keyword evidence="5" id="KW-0418">Kinase</keyword>
<dbReference type="PANTHER" id="PTHR43895">
    <property type="entry name" value="CALCIUM/CALMODULIN-DEPENDENT PROTEIN KINASE KINASE-RELATED"/>
    <property type="match status" value="1"/>
</dbReference>
<dbReference type="Gene3D" id="1.10.510.10">
    <property type="entry name" value="Transferase(Phosphotransferase) domain 1"/>
    <property type="match status" value="1"/>
</dbReference>
<dbReference type="Pfam" id="PF00069">
    <property type="entry name" value="Pkinase"/>
    <property type="match status" value="1"/>
</dbReference>
<evidence type="ECO:0000256" key="6">
    <source>
        <dbReference type="ARBA" id="ARBA00022840"/>
    </source>
</evidence>
<evidence type="ECO:0000313" key="13">
    <source>
        <dbReference type="Proteomes" id="UP001189429"/>
    </source>
</evidence>
<feature type="transmembrane region" description="Helical" evidence="10">
    <location>
        <begin position="64"/>
        <end position="91"/>
    </location>
</feature>
<reference evidence="12" key="1">
    <citation type="submission" date="2023-10" db="EMBL/GenBank/DDBJ databases">
        <authorList>
            <person name="Chen Y."/>
            <person name="Shah S."/>
            <person name="Dougan E. K."/>
            <person name="Thang M."/>
            <person name="Chan C."/>
        </authorList>
    </citation>
    <scope>NUCLEOTIDE SEQUENCE [LARGE SCALE GENOMIC DNA]</scope>
</reference>
<dbReference type="PANTHER" id="PTHR43895:SF32">
    <property type="entry name" value="SERINE_THREONINE-PROTEIN KINASE CHK1"/>
    <property type="match status" value="1"/>
</dbReference>
<feature type="region of interest" description="Disordered" evidence="9">
    <location>
        <begin position="318"/>
        <end position="364"/>
    </location>
</feature>
<dbReference type="Proteomes" id="UP001189429">
    <property type="component" value="Unassembled WGS sequence"/>
</dbReference>
<evidence type="ECO:0000256" key="1">
    <source>
        <dbReference type="ARBA" id="ARBA00012513"/>
    </source>
</evidence>
<evidence type="ECO:0000256" key="4">
    <source>
        <dbReference type="ARBA" id="ARBA00022741"/>
    </source>
</evidence>
<keyword evidence="10" id="KW-1133">Transmembrane helix</keyword>
<dbReference type="EC" id="2.7.11.1" evidence="1"/>
<dbReference type="EMBL" id="CAUYUJ010014194">
    <property type="protein sequence ID" value="CAK0838056.1"/>
    <property type="molecule type" value="Genomic_DNA"/>
</dbReference>
<keyword evidence="10" id="KW-0812">Transmembrane</keyword>
<keyword evidence="10" id="KW-0472">Membrane</keyword>
<evidence type="ECO:0000256" key="2">
    <source>
        <dbReference type="ARBA" id="ARBA00022527"/>
    </source>
</evidence>
<feature type="transmembrane region" description="Helical" evidence="10">
    <location>
        <begin position="103"/>
        <end position="122"/>
    </location>
</feature>
<keyword evidence="3" id="KW-0808">Transferase</keyword>
<keyword evidence="6" id="KW-0067">ATP-binding</keyword>
<evidence type="ECO:0000259" key="11">
    <source>
        <dbReference type="PROSITE" id="PS50011"/>
    </source>
</evidence>
<evidence type="ECO:0000313" key="12">
    <source>
        <dbReference type="EMBL" id="CAK0838056.1"/>
    </source>
</evidence>
<evidence type="ECO:0000256" key="8">
    <source>
        <dbReference type="ARBA" id="ARBA00048679"/>
    </source>
</evidence>
<comment type="catalytic activity">
    <reaction evidence="8">
        <text>L-seryl-[protein] + ATP = O-phospho-L-seryl-[protein] + ADP + H(+)</text>
        <dbReference type="Rhea" id="RHEA:17989"/>
        <dbReference type="Rhea" id="RHEA-COMP:9863"/>
        <dbReference type="Rhea" id="RHEA-COMP:11604"/>
        <dbReference type="ChEBI" id="CHEBI:15378"/>
        <dbReference type="ChEBI" id="CHEBI:29999"/>
        <dbReference type="ChEBI" id="CHEBI:30616"/>
        <dbReference type="ChEBI" id="CHEBI:83421"/>
        <dbReference type="ChEBI" id="CHEBI:456216"/>
        <dbReference type="EC" id="2.7.11.1"/>
    </reaction>
</comment>
<name>A0ABN9SZP8_9DINO</name>
<organism evidence="12 13">
    <name type="scientific">Prorocentrum cordatum</name>
    <dbReference type="NCBI Taxonomy" id="2364126"/>
    <lineage>
        <taxon>Eukaryota</taxon>
        <taxon>Sar</taxon>
        <taxon>Alveolata</taxon>
        <taxon>Dinophyceae</taxon>
        <taxon>Prorocentrales</taxon>
        <taxon>Prorocentraceae</taxon>
        <taxon>Prorocentrum</taxon>
    </lineage>
</organism>
<dbReference type="SUPFAM" id="SSF56112">
    <property type="entry name" value="Protein kinase-like (PK-like)"/>
    <property type="match status" value="1"/>
</dbReference>
<evidence type="ECO:0000256" key="7">
    <source>
        <dbReference type="ARBA" id="ARBA00047899"/>
    </source>
</evidence>
<gene>
    <name evidence="12" type="ORF">PCOR1329_LOCUS34086</name>
</gene>
<dbReference type="SMART" id="SM00220">
    <property type="entry name" value="S_TKc"/>
    <property type="match status" value="1"/>
</dbReference>
<evidence type="ECO:0000256" key="9">
    <source>
        <dbReference type="SAM" id="MobiDB-lite"/>
    </source>
</evidence>